<feature type="transmembrane region" description="Helical" evidence="6">
    <location>
        <begin position="190"/>
        <end position="211"/>
    </location>
</feature>
<name>G4YQJ7_PHYSP</name>
<comment type="similarity">
    <text evidence="2">Belongs to the ERGIC family.</text>
</comment>
<dbReference type="InterPro" id="IPR045888">
    <property type="entry name" value="Erv"/>
</dbReference>
<dbReference type="STRING" id="1094619.G4YQJ7"/>
<feature type="domain" description="Endoplasmic reticulum vesicle transporter N-terminal" evidence="8">
    <location>
        <begin position="4"/>
        <end position="91"/>
    </location>
</feature>
<dbReference type="EMBL" id="JH159151">
    <property type="protein sequence ID" value="EGZ30121.1"/>
    <property type="molecule type" value="Genomic_DNA"/>
</dbReference>
<organism evidence="9 10">
    <name type="scientific">Phytophthora sojae (strain P6497)</name>
    <name type="common">Soybean stem and root rot agent</name>
    <name type="synonym">Phytophthora megasperma f. sp. glycines</name>
    <dbReference type="NCBI Taxonomy" id="1094619"/>
    <lineage>
        <taxon>Eukaryota</taxon>
        <taxon>Sar</taxon>
        <taxon>Stramenopiles</taxon>
        <taxon>Oomycota</taxon>
        <taxon>Peronosporomycetes</taxon>
        <taxon>Peronosporales</taxon>
        <taxon>Peronosporaceae</taxon>
        <taxon>Phytophthora</taxon>
    </lineage>
</organism>
<evidence type="ECO:0000313" key="9">
    <source>
        <dbReference type="EMBL" id="EGZ30121.1"/>
    </source>
</evidence>
<dbReference type="GO" id="GO:0016020">
    <property type="term" value="C:membrane"/>
    <property type="evidence" value="ECO:0007669"/>
    <property type="project" value="UniProtKB-SubCell"/>
</dbReference>
<dbReference type="Pfam" id="PF13850">
    <property type="entry name" value="ERGIC_N"/>
    <property type="match status" value="1"/>
</dbReference>
<evidence type="ECO:0000256" key="4">
    <source>
        <dbReference type="ARBA" id="ARBA00022989"/>
    </source>
</evidence>
<dbReference type="GO" id="GO:0030134">
    <property type="term" value="C:COPII-coated ER to Golgi transport vesicle"/>
    <property type="evidence" value="ECO:0007669"/>
    <property type="project" value="TreeGrafter"/>
</dbReference>
<accession>G4YQJ7</accession>
<sequence length="306" mass="34146">MSWRRFDLNVKGVEGIQERTIGGGVVTLLSCVVVAFLLLSEFSVWWTVSVTHRMHVDTDPDYPINIEVDVSFLHEACKEVALDVSDSKGHKEILLKKDIQEEPFGENGCRLFGTVQVQKVAGDLSFAHEGSLTVFSFFDFLNFNSSHVVNHLRFGPQIPDMETPLIDVSKILERNCTQESCWLARSWDSVAALLTSFIALLLFTVATYKYFVNVVPSRYVYLNGRSVTTFQYSVTEHETSSRGPNGQVSFPGVIFSYEFSPIAVEYIESKPSVLHFLTSTSAIVGGVFAVARMIDGAIYSVSKKID</sequence>
<protein>
    <submittedName>
        <fullName evidence="9">COPII vesicle trafficking protein</fullName>
    </submittedName>
</protein>
<evidence type="ECO:0000313" key="10">
    <source>
        <dbReference type="Proteomes" id="UP000002640"/>
    </source>
</evidence>
<dbReference type="KEGG" id="psoj:PHYSODRAFT_295009"/>
<dbReference type="OMA" id="RAPCDFL"/>
<keyword evidence="4 6" id="KW-1133">Transmembrane helix</keyword>
<gene>
    <name evidence="9" type="ORF">PHYSODRAFT_295009</name>
</gene>
<dbReference type="Pfam" id="PF07970">
    <property type="entry name" value="COPIIcoated_ERV"/>
    <property type="match status" value="1"/>
</dbReference>
<dbReference type="SMR" id="G4YQJ7"/>
<dbReference type="InterPro" id="IPR039542">
    <property type="entry name" value="Erv_N"/>
</dbReference>
<proteinExistence type="inferred from homology"/>
<keyword evidence="3 6" id="KW-0812">Transmembrane</keyword>
<evidence type="ECO:0000259" key="7">
    <source>
        <dbReference type="Pfam" id="PF07970"/>
    </source>
</evidence>
<evidence type="ECO:0000259" key="8">
    <source>
        <dbReference type="Pfam" id="PF13850"/>
    </source>
</evidence>
<dbReference type="GeneID" id="20641193"/>
<dbReference type="PROSITE" id="PS51257">
    <property type="entry name" value="PROKAR_LIPOPROTEIN"/>
    <property type="match status" value="1"/>
</dbReference>
<evidence type="ECO:0000256" key="3">
    <source>
        <dbReference type="ARBA" id="ARBA00022692"/>
    </source>
</evidence>
<dbReference type="PANTHER" id="PTHR10984">
    <property type="entry name" value="ENDOPLASMIC RETICULUM-GOLGI INTERMEDIATE COMPARTMENT PROTEIN"/>
    <property type="match status" value="1"/>
</dbReference>
<keyword evidence="5 6" id="KW-0472">Membrane</keyword>
<keyword evidence="10" id="KW-1185">Reference proteome</keyword>
<reference evidence="9 10" key="1">
    <citation type="journal article" date="2006" name="Science">
        <title>Phytophthora genome sequences uncover evolutionary origins and mechanisms of pathogenesis.</title>
        <authorList>
            <person name="Tyler B.M."/>
            <person name="Tripathy S."/>
            <person name="Zhang X."/>
            <person name="Dehal P."/>
            <person name="Jiang R.H."/>
            <person name="Aerts A."/>
            <person name="Arredondo F.D."/>
            <person name="Baxter L."/>
            <person name="Bensasson D."/>
            <person name="Beynon J.L."/>
            <person name="Chapman J."/>
            <person name="Damasceno C.M."/>
            <person name="Dorrance A.E."/>
            <person name="Dou D."/>
            <person name="Dickerman A.W."/>
            <person name="Dubchak I.L."/>
            <person name="Garbelotto M."/>
            <person name="Gijzen M."/>
            <person name="Gordon S.G."/>
            <person name="Govers F."/>
            <person name="Grunwald N.J."/>
            <person name="Huang W."/>
            <person name="Ivors K.L."/>
            <person name="Jones R.W."/>
            <person name="Kamoun S."/>
            <person name="Krampis K."/>
            <person name="Lamour K.H."/>
            <person name="Lee M.K."/>
            <person name="McDonald W.H."/>
            <person name="Medina M."/>
            <person name="Meijer H.J."/>
            <person name="Nordberg E.K."/>
            <person name="Maclean D.J."/>
            <person name="Ospina-Giraldo M.D."/>
            <person name="Morris P.F."/>
            <person name="Phuntumart V."/>
            <person name="Putnam N.H."/>
            <person name="Rash S."/>
            <person name="Rose J.K."/>
            <person name="Sakihama Y."/>
            <person name="Salamov A.A."/>
            <person name="Savidor A."/>
            <person name="Scheuring C.F."/>
            <person name="Smith B.M."/>
            <person name="Sobral B.W."/>
            <person name="Terry A."/>
            <person name="Torto-Alalibo T.A."/>
            <person name="Win J."/>
            <person name="Xu Z."/>
            <person name="Zhang H."/>
            <person name="Grigoriev I.V."/>
            <person name="Rokhsar D.S."/>
            <person name="Boore J.L."/>
        </authorList>
    </citation>
    <scope>NUCLEOTIDE SEQUENCE [LARGE SCALE GENOMIC DNA]</scope>
    <source>
        <strain evidence="9 10">P6497</strain>
    </source>
</reference>
<dbReference type="InterPro" id="IPR012936">
    <property type="entry name" value="Erv_C"/>
</dbReference>
<evidence type="ECO:0000256" key="2">
    <source>
        <dbReference type="ARBA" id="ARBA00005648"/>
    </source>
</evidence>
<dbReference type="GO" id="GO:0005783">
    <property type="term" value="C:endoplasmic reticulum"/>
    <property type="evidence" value="ECO:0007669"/>
    <property type="project" value="TreeGrafter"/>
</dbReference>
<feature type="transmembrane region" description="Helical" evidence="6">
    <location>
        <begin position="20"/>
        <end position="39"/>
    </location>
</feature>
<dbReference type="InParanoid" id="G4YQJ7"/>
<feature type="transmembrane region" description="Helical" evidence="6">
    <location>
        <begin position="273"/>
        <end position="294"/>
    </location>
</feature>
<dbReference type="PANTHER" id="PTHR10984:SF25">
    <property type="entry name" value="ENDOPLASMIC RETICULUM-GOLGI INTERMEDIATE COMPARTMENT PROTEIN 3"/>
    <property type="match status" value="1"/>
</dbReference>
<evidence type="ECO:0000256" key="6">
    <source>
        <dbReference type="SAM" id="Phobius"/>
    </source>
</evidence>
<evidence type="ECO:0000256" key="5">
    <source>
        <dbReference type="ARBA" id="ARBA00023136"/>
    </source>
</evidence>
<dbReference type="RefSeq" id="XP_009517396.1">
    <property type="nucleotide sequence ID" value="XM_009519101.1"/>
</dbReference>
<comment type="subcellular location">
    <subcellularLocation>
        <location evidence="1">Membrane</location>
        <topology evidence="1">Multi-pass membrane protein</topology>
    </subcellularLocation>
</comment>
<evidence type="ECO:0000256" key="1">
    <source>
        <dbReference type="ARBA" id="ARBA00004141"/>
    </source>
</evidence>
<dbReference type="AlphaFoldDB" id="G4YQJ7"/>
<dbReference type="Proteomes" id="UP000002640">
    <property type="component" value="Unassembled WGS sequence"/>
</dbReference>
<feature type="domain" description="Endoplasmic reticulum vesicle transporter C-terminal" evidence="7">
    <location>
        <begin position="105"/>
        <end position="295"/>
    </location>
</feature>